<dbReference type="GO" id="GO:0046872">
    <property type="term" value="F:metal ion binding"/>
    <property type="evidence" value="ECO:0007669"/>
    <property type="project" value="InterPro"/>
</dbReference>
<dbReference type="Gene3D" id="1.10.1660.10">
    <property type="match status" value="1"/>
</dbReference>
<gene>
    <name evidence="4" type="primary">ycgE</name>
    <name evidence="4" type="ORF">Pla133_28370</name>
</gene>
<dbReference type="EMBL" id="CP036287">
    <property type="protein sequence ID" value="QDU67748.1"/>
    <property type="molecule type" value="Genomic_DNA"/>
</dbReference>
<evidence type="ECO:0000256" key="1">
    <source>
        <dbReference type="ARBA" id="ARBA00023125"/>
    </source>
</evidence>
<dbReference type="SMART" id="SM00422">
    <property type="entry name" value="HTH_MERR"/>
    <property type="match status" value="1"/>
</dbReference>
<evidence type="ECO:0000259" key="2">
    <source>
        <dbReference type="PROSITE" id="PS50937"/>
    </source>
</evidence>
<proteinExistence type="predicted"/>
<dbReference type="AlphaFoldDB" id="A0A518BLA6"/>
<accession>A0A518BLA6</accession>
<dbReference type="Pfam" id="PF13411">
    <property type="entry name" value="MerR_1"/>
    <property type="match status" value="1"/>
</dbReference>
<keyword evidence="5" id="KW-1185">Reference proteome</keyword>
<dbReference type="InterPro" id="IPR009061">
    <property type="entry name" value="DNA-bd_dom_put_sf"/>
</dbReference>
<reference evidence="4 5" key="1">
    <citation type="submission" date="2019-02" db="EMBL/GenBank/DDBJ databases">
        <title>Deep-cultivation of Planctomycetes and their phenomic and genomic characterization uncovers novel biology.</title>
        <authorList>
            <person name="Wiegand S."/>
            <person name="Jogler M."/>
            <person name="Boedeker C."/>
            <person name="Pinto D."/>
            <person name="Vollmers J."/>
            <person name="Rivas-Marin E."/>
            <person name="Kohn T."/>
            <person name="Peeters S.H."/>
            <person name="Heuer A."/>
            <person name="Rast P."/>
            <person name="Oberbeckmann S."/>
            <person name="Bunk B."/>
            <person name="Jeske O."/>
            <person name="Meyerdierks A."/>
            <person name="Storesund J.E."/>
            <person name="Kallscheuer N."/>
            <person name="Luecker S."/>
            <person name="Lage O.M."/>
            <person name="Pohl T."/>
            <person name="Merkel B.J."/>
            <person name="Hornburger P."/>
            <person name="Mueller R.-W."/>
            <person name="Bruemmer F."/>
            <person name="Labrenz M."/>
            <person name="Spormann A.M."/>
            <person name="Op den Camp H."/>
            <person name="Overmann J."/>
            <person name="Amann R."/>
            <person name="Jetten M.S.M."/>
            <person name="Mascher T."/>
            <person name="Medema M.H."/>
            <person name="Devos D.P."/>
            <person name="Kaster A.-K."/>
            <person name="Ovreas L."/>
            <person name="Rohde M."/>
            <person name="Galperin M.Y."/>
            <person name="Jogler C."/>
        </authorList>
    </citation>
    <scope>NUCLEOTIDE SEQUENCE [LARGE SCALE GENOMIC DNA]</scope>
    <source>
        <strain evidence="4 5">Pla133</strain>
    </source>
</reference>
<dbReference type="InterPro" id="IPR036724">
    <property type="entry name" value="Cobalamin-bd_sf"/>
</dbReference>
<feature type="domain" description="B12-binding" evidence="3">
    <location>
        <begin position="179"/>
        <end position="298"/>
    </location>
</feature>
<dbReference type="PANTHER" id="PTHR30204:SF97">
    <property type="entry name" value="MERR FAMILY REGULATORY PROTEIN"/>
    <property type="match status" value="1"/>
</dbReference>
<feature type="domain" description="HTH merR-type" evidence="2">
    <location>
        <begin position="10"/>
        <end position="67"/>
    </location>
</feature>
<dbReference type="InterPro" id="IPR036594">
    <property type="entry name" value="Meth_synthase_dom"/>
</dbReference>
<dbReference type="GO" id="GO:0003677">
    <property type="term" value="F:DNA binding"/>
    <property type="evidence" value="ECO:0007669"/>
    <property type="project" value="UniProtKB-KW"/>
</dbReference>
<evidence type="ECO:0000259" key="3">
    <source>
        <dbReference type="PROSITE" id="PS51332"/>
    </source>
</evidence>
<dbReference type="CDD" id="cd01104">
    <property type="entry name" value="HTH_MlrA-CarA"/>
    <property type="match status" value="1"/>
</dbReference>
<dbReference type="Gene3D" id="1.10.1240.10">
    <property type="entry name" value="Methionine synthase domain"/>
    <property type="match status" value="1"/>
</dbReference>
<dbReference type="Gene3D" id="3.40.50.280">
    <property type="entry name" value="Cobalamin-binding domain"/>
    <property type="match status" value="1"/>
</dbReference>
<dbReference type="SUPFAM" id="SSF52242">
    <property type="entry name" value="Cobalamin (vitamin B12)-binding domain"/>
    <property type="match status" value="1"/>
</dbReference>
<dbReference type="RefSeq" id="WP_145066172.1">
    <property type="nucleotide sequence ID" value="NZ_CP036287.1"/>
</dbReference>
<sequence length="298" mass="33306">MPSAKKTPELLSIGELAQATGISPDTIRVWERRYGVPQPVRLPSGHRRYTPEQLRWLRRVVEAVSLGHRPGAIVRGSDAELQDLLDNRRTRVDKPSDMGAWIDLVRSFDGGTLTATLRESFDRQAPGDFLTQVVAPLDHEVQRRCVDGDLEVRHSHFVKEVLQDVLRGLRISIGVPTGGPRVLVAALDEDMHDLPVQMAALLCAAKGILPRVLGSNTPFDQIRRAATEMHVDGVAVPTAPVQCTSDQDARIESLRDALPDEIALCVGWHDARFTRRPRRGVRIVREVAEFELWLRELL</sequence>
<dbReference type="KEGG" id="pbap:Pla133_28370"/>
<dbReference type="GO" id="GO:0003700">
    <property type="term" value="F:DNA-binding transcription factor activity"/>
    <property type="evidence" value="ECO:0007669"/>
    <property type="project" value="InterPro"/>
</dbReference>
<protein>
    <submittedName>
        <fullName evidence="4">HTH-type transcriptional repressor YcgE</fullName>
    </submittedName>
</protein>
<dbReference type="InterPro" id="IPR047057">
    <property type="entry name" value="MerR_fam"/>
</dbReference>
<dbReference type="PROSITE" id="PS50937">
    <property type="entry name" value="HTH_MERR_2"/>
    <property type="match status" value="1"/>
</dbReference>
<dbReference type="InterPro" id="IPR000551">
    <property type="entry name" value="MerR-type_HTH_dom"/>
</dbReference>
<organism evidence="4 5">
    <name type="scientific">Engelhardtia mirabilis</name>
    <dbReference type="NCBI Taxonomy" id="2528011"/>
    <lineage>
        <taxon>Bacteria</taxon>
        <taxon>Pseudomonadati</taxon>
        <taxon>Planctomycetota</taxon>
        <taxon>Planctomycetia</taxon>
        <taxon>Planctomycetia incertae sedis</taxon>
        <taxon>Engelhardtia</taxon>
    </lineage>
</organism>
<dbReference type="PANTHER" id="PTHR30204">
    <property type="entry name" value="REDOX-CYCLING DRUG-SENSING TRANSCRIPTIONAL ACTIVATOR SOXR"/>
    <property type="match status" value="1"/>
</dbReference>
<dbReference type="SUPFAM" id="SSF46955">
    <property type="entry name" value="Putative DNA-binding domain"/>
    <property type="match status" value="1"/>
</dbReference>
<dbReference type="InterPro" id="IPR006158">
    <property type="entry name" value="Cobalamin-bd"/>
</dbReference>
<dbReference type="Proteomes" id="UP000316921">
    <property type="component" value="Chromosome"/>
</dbReference>
<evidence type="ECO:0000313" key="5">
    <source>
        <dbReference type="Proteomes" id="UP000316921"/>
    </source>
</evidence>
<dbReference type="PROSITE" id="PS51332">
    <property type="entry name" value="B12_BINDING"/>
    <property type="match status" value="1"/>
</dbReference>
<name>A0A518BLA6_9BACT</name>
<keyword evidence="1" id="KW-0238">DNA-binding</keyword>
<evidence type="ECO:0000313" key="4">
    <source>
        <dbReference type="EMBL" id="QDU67748.1"/>
    </source>
</evidence>
<dbReference type="GO" id="GO:0031419">
    <property type="term" value="F:cobalamin binding"/>
    <property type="evidence" value="ECO:0007669"/>
    <property type="project" value="InterPro"/>
</dbReference>